<dbReference type="Gene3D" id="3.40.50.10090">
    <property type="match status" value="2"/>
</dbReference>
<evidence type="ECO:0000256" key="1">
    <source>
        <dbReference type="ARBA" id="ARBA00004772"/>
    </source>
</evidence>
<dbReference type="RefSeq" id="WP_043700624.1">
    <property type="nucleotide sequence ID" value="NZ_CP083911.1"/>
</dbReference>
<comment type="caution">
    <text evidence="11">The sequence shown here is derived from an EMBL/GenBank/DDBJ whole genome shotgun (WGS) entry which is preliminary data.</text>
</comment>
<organism evidence="11 12">
    <name type="scientific">Tepidimonas taiwanensis</name>
    <dbReference type="NCBI Taxonomy" id="307486"/>
    <lineage>
        <taxon>Bacteria</taxon>
        <taxon>Pseudomonadati</taxon>
        <taxon>Pseudomonadota</taxon>
        <taxon>Betaproteobacteria</taxon>
        <taxon>Burkholderiales</taxon>
        <taxon>Tepidimonas</taxon>
    </lineage>
</organism>
<dbReference type="InterPro" id="IPR036108">
    <property type="entry name" value="4pyrrol_syn_uPrphyn_synt_sf"/>
</dbReference>
<reference evidence="11 12" key="1">
    <citation type="submission" date="2019-07" db="EMBL/GenBank/DDBJ databases">
        <title>Tepidimonas taiwanensis I1-1 draft genome.</title>
        <authorList>
            <person name="Da Costa M.S."/>
            <person name="Froufe H.J.C."/>
            <person name="Egas C."/>
            <person name="Albuquerque L."/>
        </authorList>
    </citation>
    <scope>NUCLEOTIDE SEQUENCE [LARGE SCALE GENOMIC DNA]</scope>
    <source>
        <strain evidence="11 12">I1-1</strain>
    </source>
</reference>
<dbReference type="InterPro" id="IPR003754">
    <property type="entry name" value="4pyrrol_synth_uPrphyn_synth"/>
</dbReference>
<evidence type="ECO:0000256" key="6">
    <source>
        <dbReference type="ARBA" id="ARBA00037589"/>
    </source>
</evidence>
<dbReference type="AlphaFoldDB" id="A0A554XC47"/>
<comment type="catalytic activity">
    <reaction evidence="8 9">
        <text>hydroxymethylbilane = uroporphyrinogen III + H2O</text>
        <dbReference type="Rhea" id="RHEA:18965"/>
        <dbReference type="ChEBI" id="CHEBI:15377"/>
        <dbReference type="ChEBI" id="CHEBI:57308"/>
        <dbReference type="ChEBI" id="CHEBI:57845"/>
        <dbReference type="EC" id="4.2.1.75"/>
    </reaction>
</comment>
<proteinExistence type="inferred from homology"/>
<dbReference type="GO" id="GO:0006780">
    <property type="term" value="P:uroporphyrinogen III biosynthetic process"/>
    <property type="evidence" value="ECO:0007669"/>
    <property type="project" value="UniProtKB-UniRule"/>
</dbReference>
<dbReference type="InterPro" id="IPR039793">
    <property type="entry name" value="UROS/Hem4"/>
</dbReference>
<dbReference type="CDD" id="cd06578">
    <property type="entry name" value="HemD"/>
    <property type="match status" value="1"/>
</dbReference>
<dbReference type="OrthoDB" id="9787650at2"/>
<feature type="domain" description="Tetrapyrrole biosynthesis uroporphyrinogen III synthase" evidence="10">
    <location>
        <begin position="22"/>
        <end position="247"/>
    </location>
</feature>
<evidence type="ECO:0000256" key="8">
    <source>
        <dbReference type="ARBA" id="ARBA00048617"/>
    </source>
</evidence>
<evidence type="ECO:0000256" key="7">
    <source>
        <dbReference type="ARBA" id="ARBA00040167"/>
    </source>
</evidence>
<name>A0A554XC47_9BURK</name>
<dbReference type="GO" id="GO:0006782">
    <property type="term" value="P:protoporphyrinogen IX biosynthetic process"/>
    <property type="evidence" value="ECO:0007669"/>
    <property type="project" value="UniProtKB-UniRule"/>
</dbReference>
<evidence type="ECO:0000256" key="2">
    <source>
        <dbReference type="ARBA" id="ARBA00008133"/>
    </source>
</evidence>
<dbReference type="Proteomes" id="UP000317763">
    <property type="component" value="Unassembled WGS sequence"/>
</dbReference>
<dbReference type="GO" id="GO:0004852">
    <property type="term" value="F:uroporphyrinogen-III synthase activity"/>
    <property type="evidence" value="ECO:0007669"/>
    <property type="project" value="UniProtKB-UniRule"/>
</dbReference>
<comment type="function">
    <text evidence="6 9">Catalyzes cyclization of the linear tetrapyrrole, hydroxymethylbilane, to the macrocyclic uroporphyrinogen III.</text>
</comment>
<evidence type="ECO:0000313" key="12">
    <source>
        <dbReference type="Proteomes" id="UP000317763"/>
    </source>
</evidence>
<dbReference type="Pfam" id="PF02602">
    <property type="entry name" value="HEM4"/>
    <property type="match status" value="1"/>
</dbReference>
<accession>A0A554XC47</accession>
<keyword evidence="4 9" id="KW-0456">Lyase</keyword>
<gene>
    <name evidence="11" type="primary">hemD</name>
    <name evidence="11" type="ORF">Ttaiw_00642</name>
</gene>
<keyword evidence="5 9" id="KW-0627">Porphyrin biosynthesis</keyword>
<evidence type="ECO:0000256" key="5">
    <source>
        <dbReference type="ARBA" id="ARBA00023244"/>
    </source>
</evidence>
<dbReference type="SUPFAM" id="SSF69618">
    <property type="entry name" value="HemD-like"/>
    <property type="match status" value="1"/>
</dbReference>
<evidence type="ECO:0000256" key="4">
    <source>
        <dbReference type="ARBA" id="ARBA00023239"/>
    </source>
</evidence>
<evidence type="ECO:0000256" key="3">
    <source>
        <dbReference type="ARBA" id="ARBA00013109"/>
    </source>
</evidence>
<sequence>MSATSATRPTVVVTRPREQAAAWVEALGAAGWPVVALPLIEIAPAVEPAALRTLIDGWRGVDAVLVVSPAAVAVLRQAQVPPPAAPVRCWTPGAGTADALRAWGVAPAAIDQPPPDAAQMDTDALWPVVAPQVRPGWRLRAVRGVSADGYEGRDTLLQRCIERGATVETVTAYRRQGPRWDAAQRQAAERLVGPGAIWLFSSSEAIGYLRALMPGAPWSAARALVTHPRIAAAARALGVGQVVMSRPALPEVVQALESMA</sequence>
<evidence type="ECO:0000259" key="10">
    <source>
        <dbReference type="Pfam" id="PF02602"/>
    </source>
</evidence>
<comment type="pathway">
    <text evidence="1 9">Porphyrin-containing compound metabolism; protoporphyrin-IX biosynthesis; coproporphyrinogen-III from 5-aminolevulinate: step 3/4.</text>
</comment>
<protein>
    <recommendedName>
        <fullName evidence="7 9">Uroporphyrinogen-III synthase</fullName>
        <ecNumber evidence="3 9">4.2.1.75</ecNumber>
    </recommendedName>
</protein>
<dbReference type="EMBL" id="VJOM01000004">
    <property type="protein sequence ID" value="TSE33388.1"/>
    <property type="molecule type" value="Genomic_DNA"/>
</dbReference>
<dbReference type="STRING" id="307486.GCA_000807215_01263"/>
<dbReference type="UniPathway" id="UPA00251">
    <property type="reaction ID" value="UER00320"/>
</dbReference>
<keyword evidence="12" id="KW-1185">Reference proteome</keyword>
<comment type="similarity">
    <text evidence="2 9">Belongs to the uroporphyrinogen-III synthase family.</text>
</comment>
<evidence type="ECO:0000256" key="9">
    <source>
        <dbReference type="RuleBase" id="RU366031"/>
    </source>
</evidence>
<dbReference type="EC" id="4.2.1.75" evidence="3 9"/>
<evidence type="ECO:0000313" key="11">
    <source>
        <dbReference type="EMBL" id="TSE33388.1"/>
    </source>
</evidence>
<dbReference type="PANTHER" id="PTHR38042:SF1">
    <property type="entry name" value="UROPORPHYRINOGEN-III SYNTHASE, CHLOROPLASTIC"/>
    <property type="match status" value="1"/>
</dbReference>
<dbReference type="PANTHER" id="PTHR38042">
    <property type="entry name" value="UROPORPHYRINOGEN-III SYNTHASE, CHLOROPLASTIC"/>
    <property type="match status" value="1"/>
</dbReference>